<keyword evidence="3" id="KW-1185">Reference proteome</keyword>
<evidence type="ECO:0000259" key="1">
    <source>
        <dbReference type="Pfam" id="PF14206"/>
    </source>
</evidence>
<dbReference type="EMBL" id="BSSD01000013">
    <property type="protein sequence ID" value="GLW95403.1"/>
    <property type="molecule type" value="Genomic_DNA"/>
</dbReference>
<comment type="caution">
    <text evidence="2">The sequence shown here is derived from an EMBL/GenBank/DDBJ whole genome shotgun (WGS) entry which is preliminary data.</text>
</comment>
<proteinExistence type="predicted"/>
<dbReference type="RefSeq" id="WP_285613207.1">
    <property type="nucleotide sequence ID" value="NZ_BSSD01000013.1"/>
</dbReference>
<reference evidence="2" key="1">
    <citation type="submission" date="2023-02" db="EMBL/GenBank/DDBJ databases">
        <title>Actinokineospora globicatena NBRC 15670.</title>
        <authorList>
            <person name="Ichikawa N."/>
            <person name="Sato H."/>
            <person name="Tonouchi N."/>
        </authorList>
    </citation>
    <scope>NUCLEOTIDE SEQUENCE</scope>
    <source>
        <strain evidence="2">NBRC 15670</strain>
    </source>
</reference>
<accession>A0A9W6VDW0</accession>
<sequence length="93" mass="9965">MRFDVRLPPGTGPHACPCCGYLTLGERGGGQICAVCFWEDDGQDVHDADEVRGGPNGDLSLTQARRNFTDLGASSAEWLGTVRPPRADEHPLA</sequence>
<dbReference type="InterPro" id="IPR025983">
    <property type="entry name" value="Cys_rich_CPCC"/>
</dbReference>
<feature type="domain" description="Cysteine-rich CPCC" evidence="1">
    <location>
        <begin position="15"/>
        <end position="89"/>
    </location>
</feature>
<evidence type="ECO:0000313" key="2">
    <source>
        <dbReference type="EMBL" id="GLW95403.1"/>
    </source>
</evidence>
<organism evidence="2 3">
    <name type="scientific">Actinokineospora globicatena</name>
    <dbReference type="NCBI Taxonomy" id="103729"/>
    <lineage>
        <taxon>Bacteria</taxon>
        <taxon>Bacillati</taxon>
        <taxon>Actinomycetota</taxon>
        <taxon>Actinomycetes</taxon>
        <taxon>Pseudonocardiales</taxon>
        <taxon>Pseudonocardiaceae</taxon>
        <taxon>Actinokineospora</taxon>
    </lineage>
</organism>
<evidence type="ECO:0000313" key="3">
    <source>
        <dbReference type="Proteomes" id="UP001165042"/>
    </source>
</evidence>
<dbReference type="Pfam" id="PF14206">
    <property type="entry name" value="Cys_rich_CPCC"/>
    <property type="match status" value="1"/>
</dbReference>
<dbReference type="Proteomes" id="UP001165042">
    <property type="component" value="Unassembled WGS sequence"/>
</dbReference>
<gene>
    <name evidence="2" type="ORF">Aglo03_62190</name>
</gene>
<protein>
    <submittedName>
        <fullName evidence="2">Membrane protein</fullName>
    </submittedName>
</protein>
<name>A0A9W6VDW0_9PSEU</name>
<dbReference type="AlphaFoldDB" id="A0A9W6VDW0"/>